<dbReference type="NCBIfam" id="TIGR03177">
    <property type="entry name" value="pilus_cpaB"/>
    <property type="match status" value="1"/>
</dbReference>
<accession>A0ABY4CLY1</accession>
<protein>
    <submittedName>
        <fullName evidence="3">Flp pilus assembly protein CpaB</fullName>
    </submittedName>
</protein>
<dbReference type="EMBL" id="CP089291">
    <property type="protein sequence ID" value="UOF91304.1"/>
    <property type="molecule type" value="Genomic_DNA"/>
</dbReference>
<evidence type="ECO:0000313" key="4">
    <source>
        <dbReference type="Proteomes" id="UP000830167"/>
    </source>
</evidence>
<dbReference type="RefSeq" id="WP_347437993.1">
    <property type="nucleotide sequence ID" value="NZ_CP089291.1"/>
</dbReference>
<feature type="domain" description="Flp pilus assembly protein RcpC/CpaB" evidence="2">
    <location>
        <begin position="59"/>
        <end position="161"/>
    </location>
</feature>
<proteinExistence type="predicted"/>
<organism evidence="3 4">
    <name type="scientific">Fodinisporobacter ferrooxydans</name>
    <dbReference type="NCBI Taxonomy" id="2901836"/>
    <lineage>
        <taxon>Bacteria</taxon>
        <taxon>Bacillati</taxon>
        <taxon>Bacillota</taxon>
        <taxon>Bacilli</taxon>
        <taxon>Bacillales</taxon>
        <taxon>Alicyclobacillaceae</taxon>
        <taxon>Fodinisporobacter</taxon>
    </lineage>
</organism>
<keyword evidence="1" id="KW-0472">Membrane</keyword>
<evidence type="ECO:0000313" key="3">
    <source>
        <dbReference type="EMBL" id="UOF91304.1"/>
    </source>
</evidence>
<keyword evidence="1" id="KW-0812">Transmembrane</keyword>
<reference evidence="3" key="1">
    <citation type="submission" date="2021-12" db="EMBL/GenBank/DDBJ databases">
        <title>Alicyclobacillaceae gen. nov., sp. nov., isolated from chalcocite enrichment system.</title>
        <authorList>
            <person name="Jiang Z."/>
        </authorList>
    </citation>
    <scope>NUCLEOTIDE SEQUENCE</scope>
    <source>
        <strain evidence="3">MYW30-H2</strain>
    </source>
</reference>
<gene>
    <name evidence="3" type="primary">cpaB</name>
    <name evidence="3" type="ORF">LSG31_03335</name>
</gene>
<dbReference type="InterPro" id="IPR031571">
    <property type="entry name" value="RcpC_dom"/>
</dbReference>
<keyword evidence="1" id="KW-1133">Transmembrane helix</keyword>
<sequence length="186" mass="19717">MKTRSLWLLSGAFACIATFALYSAMFLHTDKHETTKQTKAIPAASATVPIHKNNPKPFAIQQGKRAMSVAVNDVQGVSGFLAPGDYVDVVAMIPPSQGENSSSQILLQNIKVLAVGMIKGEKDPKAATAAAYKTVTLEVLPGQGASLALALQKGSVALMLRSQEDHSIDPGKIVTLDQLHKGEIPK</sequence>
<feature type="transmembrane region" description="Helical" evidence="1">
    <location>
        <begin position="6"/>
        <end position="27"/>
    </location>
</feature>
<keyword evidence="4" id="KW-1185">Reference proteome</keyword>
<dbReference type="PROSITE" id="PS51257">
    <property type="entry name" value="PROKAR_LIPOPROTEIN"/>
    <property type="match status" value="1"/>
</dbReference>
<evidence type="ECO:0000256" key="1">
    <source>
        <dbReference type="SAM" id="Phobius"/>
    </source>
</evidence>
<name>A0ABY4CLY1_9BACL</name>
<dbReference type="InterPro" id="IPR017592">
    <property type="entry name" value="Pilus_assmbl_Flp-typ_CpaB"/>
</dbReference>
<dbReference type="Proteomes" id="UP000830167">
    <property type="component" value="Chromosome"/>
</dbReference>
<dbReference type="Pfam" id="PF16976">
    <property type="entry name" value="RcpC"/>
    <property type="match status" value="1"/>
</dbReference>
<evidence type="ECO:0000259" key="2">
    <source>
        <dbReference type="Pfam" id="PF16976"/>
    </source>
</evidence>